<dbReference type="GO" id="GO:0005524">
    <property type="term" value="F:ATP binding"/>
    <property type="evidence" value="ECO:0007669"/>
    <property type="project" value="UniProtKB-KW"/>
</dbReference>
<evidence type="ECO:0000256" key="1">
    <source>
        <dbReference type="ARBA" id="ARBA00004167"/>
    </source>
</evidence>
<dbReference type="AlphaFoldDB" id="A0A9J6AV39"/>
<evidence type="ECO:0000256" key="8">
    <source>
        <dbReference type="ARBA" id="ARBA00022840"/>
    </source>
</evidence>
<gene>
    <name evidence="12" type="ORF">H5410_013225</name>
</gene>
<evidence type="ECO:0000313" key="13">
    <source>
        <dbReference type="Proteomes" id="UP000824120"/>
    </source>
</evidence>
<comment type="subcellular location">
    <subcellularLocation>
        <location evidence="1">Membrane</location>
        <topology evidence="1">Single-pass membrane protein</topology>
    </subcellularLocation>
</comment>
<dbReference type="PANTHER" id="PTHR47984:SF14">
    <property type="entry name" value="OS01G0323000 PROTEIN"/>
    <property type="match status" value="1"/>
</dbReference>
<sequence>MRGQVENEFQVKVKAIGHVRHKNLVRLLGYCIEGTHSFGWFNYFHAHHLKMLCSNASSRDVGLRVCQQWQFETMASWSHAAQRVSDIGLAKLLGAGKRYIITRVNLWVSFFLLLLLIAFQLEYVAPEYANTGLLNEKNDIYSFGCRVVRIDHRKRSCGLWLSCPRGPERIKELIVMGASFDYGEDDNLHLAREAGHSHRQIVHAADMRGREIEKALIRGNY</sequence>
<keyword evidence="9 11" id="KW-1133">Transmembrane helix</keyword>
<keyword evidence="10 11" id="KW-0472">Membrane</keyword>
<dbReference type="InterPro" id="IPR052232">
    <property type="entry name" value="RLK_Ser/Thr-Kinase"/>
</dbReference>
<evidence type="ECO:0000256" key="7">
    <source>
        <dbReference type="ARBA" id="ARBA00022777"/>
    </source>
</evidence>
<evidence type="ECO:0000256" key="5">
    <source>
        <dbReference type="ARBA" id="ARBA00022692"/>
    </source>
</evidence>
<dbReference type="Proteomes" id="UP000824120">
    <property type="component" value="Chromosome 2"/>
</dbReference>
<dbReference type="SUPFAM" id="SSF56112">
    <property type="entry name" value="Protein kinase-like (PK-like)"/>
    <property type="match status" value="1"/>
</dbReference>
<dbReference type="EC" id="2.7.11.1" evidence="2"/>
<evidence type="ECO:0000256" key="2">
    <source>
        <dbReference type="ARBA" id="ARBA00012513"/>
    </source>
</evidence>
<dbReference type="OrthoDB" id="1723272at2759"/>
<evidence type="ECO:0000313" key="12">
    <source>
        <dbReference type="EMBL" id="KAG5628007.1"/>
    </source>
</evidence>
<protein>
    <recommendedName>
        <fullName evidence="2">non-specific serine/threonine protein kinase</fullName>
        <ecNumber evidence="2">2.7.11.1</ecNumber>
    </recommendedName>
</protein>
<keyword evidence="3" id="KW-0597">Phosphoprotein</keyword>
<keyword evidence="6" id="KW-0547">Nucleotide-binding</keyword>
<keyword evidence="4" id="KW-0808">Transferase</keyword>
<evidence type="ECO:0000256" key="11">
    <source>
        <dbReference type="SAM" id="Phobius"/>
    </source>
</evidence>
<comment type="caution">
    <text evidence="12">The sequence shown here is derived from an EMBL/GenBank/DDBJ whole genome shotgun (WGS) entry which is preliminary data.</text>
</comment>
<dbReference type="Gene3D" id="1.10.510.10">
    <property type="entry name" value="Transferase(Phosphotransferase) domain 1"/>
    <property type="match status" value="1"/>
</dbReference>
<dbReference type="GO" id="GO:0004674">
    <property type="term" value="F:protein serine/threonine kinase activity"/>
    <property type="evidence" value="ECO:0007669"/>
    <property type="project" value="UniProtKB-EC"/>
</dbReference>
<reference evidence="12 13" key="1">
    <citation type="submission" date="2020-09" db="EMBL/GenBank/DDBJ databases">
        <title>De no assembly of potato wild relative species, Solanum commersonii.</title>
        <authorList>
            <person name="Cho K."/>
        </authorList>
    </citation>
    <scope>NUCLEOTIDE SEQUENCE [LARGE SCALE GENOMIC DNA]</scope>
    <source>
        <strain evidence="12">LZ3.2</strain>
        <tissue evidence="12">Leaf</tissue>
    </source>
</reference>
<keyword evidence="5 11" id="KW-0812">Transmembrane</keyword>
<keyword evidence="13" id="KW-1185">Reference proteome</keyword>
<dbReference type="Gene3D" id="3.50.50.60">
    <property type="entry name" value="FAD/NAD(P)-binding domain"/>
    <property type="match status" value="1"/>
</dbReference>
<dbReference type="PANTHER" id="PTHR47984">
    <property type="entry name" value="OS01G0323000 PROTEIN"/>
    <property type="match status" value="1"/>
</dbReference>
<evidence type="ECO:0000256" key="10">
    <source>
        <dbReference type="ARBA" id="ARBA00023136"/>
    </source>
</evidence>
<dbReference type="GO" id="GO:0016020">
    <property type="term" value="C:membrane"/>
    <property type="evidence" value="ECO:0007669"/>
    <property type="project" value="UniProtKB-SubCell"/>
</dbReference>
<keyword evidence="8" id="KW-0067">ATP-binding</keyword>
<dbReference type="InterPro" id="IPR011009">
    <property type="entry name" value="Kinase-like_dom_sf"/>
</dbReference>
<evidence type="ECO:0000256" key="3">
    <source>
        <dbReference type="ARBA" id="ARBA00022553"/>
    </source>
</evidence>
<dbReference type="InterPro" id="IPR036188">
    <property type="entry name" value="FAD/NAD-bd_sf"/>
</dbReference>
<dbReference type="EMBL" id="JACXVP010000002">
    <property type="protein sequence ID" value="KAG5628007.1"/>
    <property type="molecule type" value="Genomic_DNA"/>
</dbReference>
<dbReference type="Gene3D" id="3.30.200.20">
    <property type="entry name" value="Phosphorylase Kinase, domain 1"/>
    <property type="match status" value="1"/>
</dbReference>
<evidence type="ECO:0000256" key="9">
    <source>
        <dbReference type="ARBA" id="ARBA00022989"/>
    </source>
</evidence>
<feature type="transmembrane region" description="Helical" evidence="11">
    <location>
        <begin position="104"/>
        <end position="121"/>
    </location>
</feature>
<organism evidence="12 13">
    <name type="scientific">Solanum commersonii</name>
    <name type="common">Commerson's wild potato</name>
    <name type="synonym">Commerson's nightshade</name>
    <dbReference type="NCBI Taxonomy" id="4109"/>
    <lineage>
        <taxon>Eukaryota</taxon>
        <taxon>Viridiplantae</taxon>
        <taxon>Streptophyta</taxon>
        <taxon>Embryophyta</taxon>
        <taxon>Tracheophyta</taxon>
        <taxon>Spermatophyta</taxon>
        <taxon>Magnoliopsida</taxon>
        <taxon>eudicotyledons</taxon>
        <taxon>Gunneridae</taxon>
        <taxon>Pentapetalae</taxon>
        <taxon>asterids</taxon>
        <taxon>lamiids</taxon>
        <taxon>Solanales</taxon>
        <taxon>Solanaceae</taxon>
        <taxon>Solanoideae</taxon>
        <taxon>Solaneae</taxon>
        <taxon>Solanum</taxon>
    </lineage>
</organism>
<evidence type="ECO:0000256" key="4">
    <source>
        <dbReference type="ARBA" id="ARBA00022679"/>
    </source>
</evidence>
<accession>A0A9J6AV39</accession>
<keyword evidence="7" id="KW-0418">Kinase</keyword>
<evidence type="ECO:0000256" key="6">
    <source>
        <dbReference type="ARBA" id="ARBA00022741"/>
    </source>
</evidence>
<proteinExistence type="predicted"/>
<name>A0A9J6AV39_SOLCO</name>